<evidence type="ECO:0000256" key="1">
    <source>
        <dbReference type="ARBA" id="ARBA00006484"/>
    </source>
</evidence>
<dbReference type="Pfam" id="PF00106">
    <property type="entry name" value="adh_short"/>
    <property type="match status" value="1"/>
</dbReference>
<feature type="domain" description="Ketoreductase" evidence="4">
    <location>
        <begin position="9"/>
        <end position="186"/>
    </location>
</feature>
<evidence type="ECO:0000256" key="2">
    <source>
        <dbReference type="ARBA" id="ARBA00023002"/>
    </source>
</evidence>
<name>A0A8I1JHJ7_PSEPU</name>
<dbReference type="Proteomes" id="UP000637061">
    <property type="component" value="Unassembled WGS sequence"/>
</dbReference>
<keyword evidence="2" id="KW-0560">Oxidoreductase</keyword>
<evidence type="ECO:0000259" key="4">
    <source>
        <dbReference type="SMART" id="SM00822"/>
    </source>
</evidence>
<accession>A0A8I1JHJ7</accession>
<dbReference type="InterPro" id="IPR057326">
    <property type="entry name" value="KR_dom"/>
</dbReference>
<gene>
    <name evidence="5" type="ORF">JEU22_08160</name>
</gene>
<dbReference type="GO" id="GO:0016020">
    <property type="term" value="C:membrane"/>
    <property type="evidence" value="ECO:0007669"/>
    <property type="project" value="TreeGrafter"/>
</dbReference>
<dbReference type="RefSeq" id="WP_198747092.1">
    <property type="nucleotide sequence ID" value="NZ_JAEHTE010000005.1"/>
</dbReference>
<comment type="similarity">
    <text evidence="1 3">Belongs to the short-chain dehydrogenases/reductases (SDR) family.</text>
</comment>
<sequence length="288" mass="30677">MKSYSLNDRVIAITGATGGLGRAAAQALRDKGAKLVLLDLDLDSLNAMAVTLGGPNVAVGWVANVRSIESLETALKEAAQHFGGIDVVVAGAGVSSVVALEHIDPATFDRVIDINLNGVARTFRASLPHVKARQGYLLAISSMAAFVHSPLNTAYTASKAGVWALCDSLRLELRQHGVSVGSFHPTFFQTPMMEAIVDGPSSTLVWNNHQGIWQFVGLEQVVAALVDCIEQRHDLVTVPRSQMLVAKAPGLLRRLIEWIGFDAGKVAEAVRLSDEVNASLGHGRSLNE</sequence>
<reference evidence="5" key="1">
    <citation type="submission" date="2020-12" db="EMBL/GenBank/DDBJ databases">
        <title>Enhanced detection system for hospital associated transmission using whole genome sequencing surveillance.</title>
        <authorList>
            <person name="Harrison L.H."/>
            <person name="Van Tyne D."/>
            <person name="Marsh J.W."/>
            <person name="Griffith M.P."/>
            <person name="Snyder D.J."/>
            <person name="Cooper V.S."/>
            <person name="Mustapha M."/>
        </authorList>
    </citation>
    <scope>NUCLEOTIDE SEQUENCE</scope>
    <source>
        <strain evidence="5">PSB00042</strain>
    </source>
</reference>
<protein>
    <submittedName>
        <fullName evidence="5">SDR family NAD(P)-dependent oxidoreductase</fullName>
    </submittedName>
</protein>
<dbReference type="CDD" id="cd05233">
    <property type="entry name" value="SDR_c"/>
    <property type="match status" value="1"/>
</dbReference>
<evidence type="ECO:0000313" key="6">
    <source>
        <dbReference type="Proteomes" id="UP000637061"/>
    </source>
</evidence>
<organism evidence="5 6">
    <name type="scientific">Pseudomonas putida</name>
    <name type="common">Arthrobacter siderocapsulatus</name>
    <dbReference type="NCBI Taxonomy" id="303"/>
    <lineage>
        <taxon>Bacteria</taxon>
        <taxon>Pseudomonadati</taxon>
        <taxon>Pseudomonadota</taxon>
        <taxon>Gammaproteobacteria</taxon>
        <taxon>Pseudomonadales</taxon>
        <taxon>Pseudomonadaceae</taxon>
        <taxon>Pseudomonas</taxon>
    </lineage>
</organism>
<evidence type="ECO:0000313" key="5">
    <source>
        <dbReference type="EMBL" id="MBI6883882.1"/>
    </source>
</evidence>
<dbReference type="SMART" id="SM00822">
    <property type="entry name" value="PKS_KR"/>
    <property type="match status" value="1"/>
</dbReference>
<dbReference type="GO" id="GO:0016491">
    <property type="term" value="F:oxidoreductase activity"/>
    <property type="evidence" value="ECO:0007669"/>
    <property type="project" value="UniProtKB-KW"/>
</dbReference>
<dbReference type="PROSITE" id="PS00061">
    <property type="entry name" value="ADH_SHORT"/>
    <property type="match status" value="1"/>
</dbReference>
<proteinExistence type="inferred from homology"/>
<dbReference type="EMBL" id="JAEHTE010000005">
    <property type="protein sequence ID" value="MBI6883882.1"/>
    <property type="molecule type" value="Genomic_DNA"/>
</dbReference>
<dbReference type="PANTHER" id="PTHR44196:SF1">
    <property type="entry name" value="DEHYDROGENASE_REDUCTASE SDR FAMILY MEMBER 7B"/>
    <property type="match status" value="1"/>
</dbReference>
<dbReference type="Gene3D" id="3.40.50.720">
    <property type="entry name" value="NAD(P)-binding Rossmann-like Domain"/>
    <property type="match status" value="1"/>
</dbReference>
<dbReference type="PRINTS" id="PR00080">
    <property type="entry name" value="SDRFAMILY"/>
</dbReference>
<dbReference type="InterPro" id="IPR020904">
    <property type="entry name" value="Sc_DH/Rdtase_CS"/>
</dbReference>
<dbReference type="PANTHER" id="PTHR44196">
    <property type="entry name" value="DEHYDROGENASE/REDUCTASE SDR FAMILY MEMBER 7B"/>
    <property type="match status" value="1"/>
</dbReference>
<dbReference type="InterPro" id="IPR002347">
    <property type="entry name" value="SDR_fam"/>
</dbReference>
<evidence type="ECO:0000256" key="3">
    <source>
        <dbReference type="RuleBase" id="RU000363"/>
    </source>
</evidence>
<dbReference type="InterPro" id="IPR036291">
    <property type="entry name" value="NAD(P)-bd_dom_sf"/>
</dbReference>
<dbReference type="PRINTS" id="PR00081">
    <property type="entry name" value="GDHRDH"/>
</dbReference>
<dbReference type="AlphaFoldDB" id="A0A8I1JHJ7"/>
<dbReference type="SUPFAM" id="SSF51735">
    <property type="entry name" value="NAD(P)-binding Rossmann-fold domains"/>
    <property type="match status" value="1"/>
</dbReference>
<comment type="caution">
    <text evidence="5">The sequence shown here is derived from an EMBL/GenBank/DDBJ whole genome shotgun (WGS) entry which is preliminary data.</text>
</comment>